<evidence type="ECO:0000313" key="4">
    <source>
        <dbReference type="Proteomes" id="UP001295684"/>
    </source>
</evidence>
<evidence type="ECO:0000256" key="1">
    <source>
        <dbReference type="SAM" id="Coils"/>
    </source>
</evidence>
<dbReference type="AlphaFoldDB" id="A0AAD1UIG1"/>
<feature type="coiled-coil region" evidence="1">
    <location>
        <begin position="179"/>
        <end position="233"/>
    </location>
</feature>
<reference evidence="3" key="1">
    <citation type="submission" date="2023-07" db="EMBL/GenBank/DDBJ databases">
        <authorList>
            <consortium name="AG Swart"/>
            <person name="Singh M."/>
            <person name="Singh A."/>
            <person name="Seah K."/>
            <person name="Emmerich C."/>
        </authorList>
    </citation>
    <scope>NUCLEOTIDE SEQUENCE</scope>
    <source>
        <strain evidence="3">DP1</strain>
    </source>
</reference>
<keyword evidence="4" id="KW-1185">Reference proteome</keyword>
<keyword evidence="1" id="KW-0175">Coiled coil</keyword>
<sequence>MEKRRRNMSQIKKDLNLLDQAYKVTQKFDRISEIHPNNDPRLALNIEIKKCRPNNGRNLSMIDNQMTDGSIALTQKKRITERNNKSLYCNDKRHNWMSLNQNETDLTSKNEPSAVENLMESLDGRQGQTPVASDYHKHTFKHLETNSESVDTPSFQCNEKADGFSEKLTEDYLRRIALLEQENLALKKANLEIQHLYENSLEELDWYYQRYGRKDLKQTAKQQNQQEQIYEESVLKEELYKAPTVLNEASHNAPKTSRNLSLTNAGGIHRQINTLQARIAQATDRLKQKHKFRGHCYNESAPTMKDFEDKIKTTGKENHNGKHKNGKIVSRSHARRSHRDPNTSSSSPSLISKLIKSKGKKKRNYKKIPTENYYKSNKPVKMSEVLAPTKNFKEYNTNFG</sequence>
<protein>
    <submittedName>
        <fullName evidence="3">Uncharacterized protein</fullName>
    </submittedName>
</protein>
<feature type="compositionally biased region" description="Basic residues" evidence="2">
    <location>
        <begin position="321"/>
        <end position="338"/>
    </location>
</feature>
<feature type="region of interest" description="Disordered" evidence="2">
    <location>
        <begin position="313"/>
        <end position="371"/>
    </location>
</feature>
<feature type="compositionally biased region" description="Low complexity" evidence="2">
    <location>
        <begin position="344"/>
        <end position="354"/>
    </location>
</feature>
<gene>
    <name evidence="3" type="ORF">ECRASSUSDP1_LOCUS7123</name>
</gene>
<organism evidence="3 4">
    <name type="scientific">Euplotes crassus</name>
    <dbReference type="NCBI Taxonomy" id="5936"/>
    <lineage>
        <taxon>Eukaryota</taxon>
        <taxon>Sar</taxon>
        <taxon>Alveolata</taxon>
        <taxon>Ciliophora</taxon>
        <taxon>Intramacronucleata</taxon>
        <taxon>Spirotrichea</taxon>
        <taxon>Hypotrichia</taxon>
        <taxon>Euplotida</taxon>
        <taxon>Euplotidae</taxon>
        <taxon>Moneuplotes</taxon>
    </lineage>
</organism>
<dbReference type="EMBL" id="CAMPGE010006927">
    <property type="protein sequence ID" value="CAI2365844.1"/>
    <property type="molecule type" value="Genomic_DNA"/>
</dbReference>
<feature type="compositionally biased region" description="Basic residues" evidence="2">
    <location>
        <begin position="355"/>
        <end position="366"/>
    </location>
</feature>
<comment type="caution">
    <text evidence="3">The sequence shown here is derived from an EMBL/GenBank/DDBJ whole genome shotgun (WGS) entry which is preliminary data.</text>
</comment>
<dbReference type="Proteomes" id="UP001295684">
    <property type="component" value="Unassembled WGS sequence"/>
</dbReference>
<evidence type="ECO:0000313" key="3">
    <source>
        <dbReference type="EMBL" id="CAI2365844.1"/>
    </source>
</evidence>
<accession>A0AAD1UIG1</accession>
<proteinExistence type="predicted"/>
<evidence type="ECO:0000256" key="2">
    <source>
        <dbReference type="SAM" id="MobiDB-lite"/>
    </source>
</evidence>
<name>A0AAD1UIG1_EUPCR</name>